<name>A0ABR7QED6_9FLAO</name>
<evidence type="ECO:0000313" key="3">
    <source>
        <dbReference type="EMBL" id="MBC8756931.1"/>
    </source>
</evidence>
<keyword evidence="4" id="KW-1185">Reference proteome</keyword>
<feature type="coiled-coil region" evidence="1">
    <location>
        <begin position="203"/>
        <end position="234"/>
    </location>
</feature>
<keyword evidence="1" id="KW-0175">Coiled coil</keyword>
<reference evidence="3 4" key="1">
    <citation type="submission" date="2020-07" db="EMBL/GenBank/DDBJ databases">
        <title>Description of Kordia aestuariivivens sp. nov., isolated from a tidal flat.</title>
        <authorList>
            <person name="Park S."/>
            <person name="Yoon J.-H."/>
        </authorList>
    </citation>
    <scope>NUCLEOTIDE SEQUENCE [LARGE SCALE GENOMIC DNA]</scope>
    <source>
        <strain evidence="3 4">YSTF-M3</strain>
    </source>
</reference>
<dbReference type="RefSeq" id="WP_187563975.1">
    <property type="nucleotide sequence ID" value="NZ_JACGWS010000015.1"/>
</dbReference>
<protein>
    <submittedName>
        <fullName evidence="3">Uncharacterized protein</fullName>
    </submittedName>
</protein>
<proteinExistence type="predicted"/>
<accession>A0ABR7QED6</accession>
<comment type="caution">
    <text evidence="3">The sequence shown here is derived from an EMBL/GenBank/DDBJ whole genome shotgun (WGS) entry which is preliminary data.</text>
</comment>
<evidence type="ECO:0000313" key="4">
    <source>
        <dbReference type="Proteomes" id="UP000619238"/>
    </source>
</evidence>
<feature type="compositionally biased region" description="Basic and acidic residues" evidence="2">
    <location>
        <begin position="543"/>
        <end position="555"/>
    </location>
</feature>
<evidence type="ECO:0000256" key="2">
    <source>
        <dbReference type="SAM" id="MobiDB-lite"/>
    </source>
</evidence>
<feature type="compositionally biased region" description="Basic and acidic residues" evidence="2">
    <location>
        <begin position="526"/>
        <end position="536"/>
    </location>
</feature>
<dbReference type="Proteomes" id="UP000619238">
    <property type="component" value="Unassembled WGS sequence"/>
</dbReference>
<organism evidence="3 4">
    <name type="scientific">Kordia aestuariivivens</name>
    <dbReference type="NCBI Taxonomy" id="2759037"/>
    <lineage>
        <taxon>Bacteria</taxon>
        <taxon>Pseudomonadati</taxon>
        <taxon>Bacteroidota</taxon>
        <taxon>Flavobacteriia</taxon>
        <taxon>Flavobacteriales</taxon>
        <taxon>Flavobacteriaceae</taxon>
        <taxon>Kordia</taxon>
    </lineage>
</organism>
<dbReference type="EMBL" id="JACGWS010000015">
    <property type="protein sequence ID" value="MBC8756931.1"/>
    <property type="molecule type" value="Genomic_DNA"/>
</dbReference>
<sequence length="1146" mass="128246">MKQNIKNTLYRFVTMRAPELIGDEEKELGFVQYPDYSPSAFIAPASQATTETERKQAIATAVGSYSAHFNTVIELKTDLSGFYEFVKWFNANKKTLTVTEADAKIASGPFAYDITEIWDDLHYNILTNGDPYLRDLLLSFIVASFFIDSATNVDTDEAYRKLACAKVIIDKSLFTNEVATVTTDKNAPISEKNLKRETDAFMAQEYNKELKKIAKEVEKASKKHRRENQKSRDAYQKTYDVAVKAAYGAATIVERVVTDPDTGETSVVKEYQNLTIPEYTFIETDQLDKTVLASTISNEAVNYITEVQTEHGITTLDEVNAVLSDEILTNTATTFDNIDFGTTQVVTVGGTTVPVSTTPSNPFSFRVCSRKSAGSSQYVVGITLSMPNASYSVANMLYTMHFANESSNTNGSFAEAKTDNSIFLKLYGGLIDLDEPVSEFSGTITFTNGDTYDFTVPDLVKGQCFNGKLTASIDSGGNPIAEVPVVYGVQRLGIADYRKVEQEVCCYVPGEVSHIENIMAREYKSKDTKRTRRQETTDTFSSETERENLTETTSTDRFEMNQEIASMTAQDQSMNASAGVRWGTPGGSFGGNASASFANNTSSETSESQAITHAKELTERALDRVVQKVREERVTKVIEEYEENTSHGFDNRKGDKHISGVYRWVDKVYRNQILNYGKRLMYEFMIPEPASFHELAIELSSGEDILVEPVDPRTASVESMPNHEAVDEATYTHWAAIYNADVNPIPLNKVSVTKAYSKDDMAINDGRWAHAGDESVEIPENYYAESYSGYFTLKQGNHSGTWVRHGDIVVGGNKHSFNQVDNKQINGSFSNNKVIESLEFSVTSWDVGAYAFNLRVDCELRPEAKEAWQIETFNTIIEAYEERLAEYKEKYAAQQEKQKEAITINPGFYREIEKTVLRKNCITYLLGHENIGKNMINNRDSLTGITANYTNVALNNYAAQVKFFEQAFEWDIMSYNFYPFYWANKEKWGELYQVKNNDPLFRAFLQSGMARVIITVRPGFEEMVNWYMATGQIWNGGQVPTLDDEEFVSIVEELRNPESEVEETWETRVPTSLTVIQAGAIGLNVDGLPCDTDCDDWLQFDSDGNPVLDADGNPISDNPIVPIDDLIGGDNSEGVGSDTVSPIIVQ</sequence>
<feature type="region of interest" description="Disordered" evidence="2">
    <location>
        <begin position="526"/>
        <end position="555"/>
    </location>
</feature>
<feature type="coiled-coil region" evidence="1">
    <location>
        <begin position="870"/>
        <end position="897"/>
    </location>
</feature>
<gene>
    <name evidence="3" type="ORF">H2O64_19825</name>
</gene>
<evidence type="ECO:0000256" key="1">
    <source>
        <dbReference type="SAM" id="Coils"/>
    </source>
</evidence>